<dbReference type="InParanoid" id="C5L740"/>
<keyword evidence="3" id="KW-1185">Reference proteome</keyword>
<organism evidence="3">
    <name type="scientific">Perkinsus marinus (strain ATCC 50983 / TXsc)</name>
    <dbReference type="NCBI Taxonomy" id="423536"/>
    <lineage>
        <taxon>Eukaryota</taxon>
        <taxon>Sar</taxon>
        <taxon>Alveolata</taxon>
        <taxon>Perkinsozoa</taxon>
        <taxon>Perkinsea</taxon>
        <taxon>Perkinsida</taxon>
        <taxon>Perkinsidae</taxon>
        <taxon>Perkinsus</taxon>
    </lineage>
</organism>
<dbReference type="EMBL" id="GG679899">
    <property type="protein sequence ID" value="EER07302.1"/>
    <property type="molecule type" value="Genomic_DNA"/>
</dbReference>
<name>C5L740_PERM5</name>
<sequence>MRHCHLVLVGTSLLVLYIKTISSCCIIYCSCLPLMVSTLLVTVALLSVYMHFGYIIQYLLSVVPMISSSVLLDRGRTSRVEVSFSQVDRVLSVTLQLSLLSRILFP</sequence>
<evidence type="ECO:0000313" key="2">
    <source>
        <dbReference type="EMBL" id="EER07302.1"/>
    </source>
</evidence>
<protein>
    <submittedName>
        <fullName evidence="2">Uncharacterized protein</fullName>
    </submittedName>
</protein>
<gene>
    <name evidence="2" type="ORF">Pmar_PMAR020463</name>
</gene>
<feature type="transmembrane region" description="Helical" evidence="1">
    <location>
        <begin position="21"/>
        <end position="46"/>
    </location>
</feature>
<dbReference type="RefSeq" id="XP_002775486.1">
    <property type="nucleotide sequence ID" value="XM_002775440.1"/>
</dbReference>
<dbReference type="Proteomes" id="UP000007800">
    <property type="component" value="Unassembled WGS sequence"/>
</dbReference>
<feature type="transmembrane region" description="Helical" evidence="1">
    <location>
        <begin position="52"/>
        <end position="72"/>
    </location>
</feature>
<dbReference type="AlphaFoldDB" id="C5L740"/>
<evidence type="ECO:0000313" key="3">
    <source>
        <dbReference type="Proteomes" id="UP000007800"/>
    </source>
</evidence>
<dbReference type="GeneID" id="9060071"/>
<reference evidence="2 3" key="1">
    <citation type="submission" date="2008-07" db="EMBL/GenBank/DDBJ databases">
        <authorList>
            <person name="El-Sayed N."/>
            <person name="Caler E."/>
            <person name="Inman J."/>
            <person name="Amedeo P."/>
            <person name="Hass B."/>
            <person name="Wortman J."/>
        </authorList>
    </citation>
    <scope>NUCLEOTIDE SEQUENCE [LARGE SCALE GENOMIC DNA]</scope>
    <source>
        <strain evidence="3">ATCC 50983 / TXsc</strain>
    </source>
</reference>
<accession>C5L740</accession>
<keyword evidence="1" id="KW-0472">Membrane</keyword>
<proteinExistence type="predicted"/>
<evidence type="ECO:0000256" key="1">
    <source>
        <dbReference type="SAM" id="Phobius"/>
    </source>
</evidence>
<keyword evidence="1" id="KW-1133">Transmembrane helix</keyword>
<keyword evidence="1" id="KW-0812">Transmembrane</keyword>